<dbReference type="Proteomes" id="UP000321121">
    <property type="component" value="Unassembled WGS sequence"/>
</dbReference>
<proteinExistence type="predicted"/>
<name>A0ABQ0U4B0_9GAMM</name>
<gene>
    <name evidence="1" type="ORF">HHA04nite_19230</name>
</gene>
<dbReference type="SUPFAM" id="SSF46458">
    <property type="entry name" value="Globin-like"/>
    <property type="match status" value="1"/>
</dbReference>
<dbReference type="RefSeq" id="WP_052719249.1">
    <property type="nucleotide sequence ID" value="NZ_BJUS01000021.1"/>
</dbReference>
<evidence type="ECO:0000313" key="2">
    <source>
        <dbReference type="Proteomes" id="UP000321121"/>
    </source>
</evidence>
<sequence>MDIVRVFDASYARALAHEVEGQGFFDAFYRRFLEGSTEVAEKFRGIDMDRQQAMLKKSFYHLISLYAASHDGDYLARVAIRHNRAHLDIRPALYDRWLEAMMATLREYDPECGDEEELAWRLVMAPGIAYMKFHYDREAPVGDRDAEDDAFDG</sequence>
<dbReference type="InterPro" id="IPR012292">
    <property type="entry name" value="Globin/Proto"/>
</dbReference>
<accession>A0ABQ0U4B0</accession>
<evidence type="ECO:0000313" key="1">
    <source>
        <dbReference type="EMBL" id="GEK73379.1"/>
    </source>
</evidence>
<evidence type="ECO:0008006" key="3">
    <source>
        <dbReference type="Google" id="ProtNLM"/>
    </source>
</evidence>
<organism evidence="1 2">
    <name type="scientific">Halomonas halophila</name>
    <dbReference type="NCBI Taxonomy" id="29573"/>
    <lineage>
        <taxon>Bacteria</taxon>
        <taxon>Pseudomonadati</taxon>
        <taxon>Pseudomonadota</taxon>
        <taxon>Gammaproteobacteria</taxon>
        <taxon>Oceanospirillales</taxon>
        <taxon>Halomonadaceae</taxon>
        <taxon>Halomonas</taxon>
    </lineage>
</organism>
<dbReference type="CDD" id="cd01040">
    <property type="entry name" value="Mb-like"/>
    <property type="match status" value="1"/>
</dbReference>
<comment type="caution">
    <text evidence="1">The sequence shown here is derived from an EMBL/GenBank/DDBJ whole genome shotgun (WGS) entry which is preliminary data.</text>
</comment>
<dbReference type="Gene3D" id="1.10.490.10">
    <property type="entry name" value="Globins"/>
    <property type="match status" value="1"/>
</dbReference>
<dbReference type="InterPro" id="IPR044399">
    <property type="entry name" value="Mb-like_M"/>
</dbReference>
<reference evidence="1 2" key="1">
    <citation type="submission" date="2019-07" db="EMBL/GenBank/DDBJ databases">
        <title>Whole genome shotgun sequence of Halomonas halophila NBRC 102604.</title>
        <authorList>
            <person name="Hosoyama A."/>
            <person name="Uohara A."/>
            <person name="Ohji S."/>
            <person name="Ichikawa N."/>
        </authorList>
    </citation>
    <scope>NUCLEOTIDE SEQUENCE [LARGE SCALE GENOMIC DNA]</scope>
    <source>
        <strain evidence="1 2">NBRC 102604</strain>
    </source>
</reference>
<dbReference type="InterPro" id="IPR009050">
    <property type="entry name" value="Globin-like_sf"/>
</dbReference>
<dbReference type="EMBL" id="BJUS01000021">
    <property type="protein sequence ID" value="GEK73379.1"/>
    <property type="molecule type" value="Genomic_DNA"/>
</dbReference>
<keyword evidence="2" id="KW-1185">Reference proteome</keyword>
<protein>
    <recommendedName>
        <fullName evidence="3">Globin</fullName>
    </recommendedName>
</protein>